<evidence type="ECO:0008006" key="11">
    <source>
        <dbReference type="Google" id="ProtNLM"/>
    </source>
</evidence>
<keyword evidence="6" id="KW-0472">Membrane</keyword>
<evidence type="ECO:0000313" key="9">
    <source>
        <dbReference type="EMBL" id="EHP47959.1"/>
    </source>
</evidence>
<dbReference type="GO" id="GO:0015288">
    <property type="term" value="F:porin activity"/>
    <property type="evidence" value="ECO:0007669"/>
    <property type="project" value="TreeGrafter"/>
</dbReference>
<evidence type="ECO:0000256" key="6">
    <source>
        <dbReference type="ARBA" id="ARBA00023136"/>
    </source>
</evidence>
<dbReference type="AlphaFoldDB" id="H1DGH5"/>
<dbReference type="PANTHER" id="PTHR30026">
    <property type="entry name" value="OUTER MEMBRANE PROTEIN TOLC"/>
    <property type="match status" value="1"/>
</dbReference>
<dbReference type="GO" id="GO:0009279">
    <property type="term" value="C:cell outer membrane"/>
    <property type="evidence" value="ECO:0007669"/>
    <property type="project" value="UniProtKB-SubCell"/>
</dbReference>
<dbReference type="GeneID" id="98068934"/>
<organism evidence="9 10">
    <name type="scientific">Odoribacter laneus YIT 12061</name>
    <dbReference type="NCBI Taxonomy" id="742817"/>
    <lineage>
        <taxon>Bacteria</taxon>
        <taxon>Pseudomonadati</taxon>
        <taxon>Bacteroidota</taxon>
        <taxon>Bacteroidia</taxon>
        <taxon>Bacteroidales</taxon>
        <taxon>Odoribacteraceae</taxon>
        <taxon>Odoribacter</taxon>
    </lineage>
</organism>
<dbReference type="EMBL" id="ADMC01000021">
    <property type="protein sequence ID" value="EHP47959.1"/>
    <property type="molecule type" value="Genomic_DNA"/>
</dbReference>
<sequence>MKGMMISVLLFSLCTTLPGSAQEKLWSLQDCIDYALDQNIQVKKSKIALEESKENTLQTRAQLFPSLAFSSGQNLVNHPKTIDTDKNSYTGTYGFSSSMSLYRGGELRLNLKQQQLQDKIQELYIQEAENNIEIAITESYLQVLYAAEAVEINKKTVEISAAQCDRARELYAAGDIAQSDLAQLISQYSADKYQLVVAQATLEEKKLELKQLLELDISAVVELNVPAIQESDVLQRLPSKEVVYAAALDFMPEIKSSQLAVNSAEYDVAVARSGYLPSLDLTAGIGSTHSSGSDYSFSRQMKNNFNESIGLTLSVPIYSNRKNKSAVKIARLKVENADLEYLNMQKDLLKTVETVYLDAVSSQDRYRSAMESMNAARQSFALVQEQFNLGMKNTLEMLTEKNNLLIAQQEIIQAKYMAILSQQLLNFYQGKGIQLGMQTESYR</sequence>
<keyword evidence="10" id="KW-1185">Reference proteome</keyword>
<reference evidence="9 10" key="1">
    <citation type="submission" date="2012-01" db="EMBL/GenBank/DDBJ databases">
        <title>The Genome Sequence of Odoribacter laneus YIT 12061.</title>
        <authorList>
            <consortium name="The Broad Institute Genome Sequencing Platform"/>
            <person name="Earl A."/>
            <person name="Ward D."/>
            <person name="Feldgarden M."/>
            <person name="Gevers D."/>
            <person name="Morotomi M."/>
            <person name="Young S.K."/>
            <person name="Zeng Q."/>
            <person name="Gargeya S."/>
            <person name="Fitzgerald M."/>
            <person name="Haas B."/>
            <person name="Abouelleil A."/>
            <person name="Alvarado L."/>
            <person name="Arachchi H.M."/>
            <person name="Berlin A."/>
            <person name="Chapman S.B."/>
            <person name="Gearin G."/>
            <person name="Goldberg J."/>
            <person name="Griggs A."/>
            <person name="Gujja S."/>
            <person name="Hansen M."/>
            <person name="Heiman D."/>
            <person name="Howarth C."/>
            <person name="Larimer J."/>
            <person name="Lui A."/>
            <person name="MacDonald P.J.P."/>
            <person name="McCowen C."/>
            <person name="Montmayeur A."/>
            <person name="Murphy C."/>
            <person name="Neiman D."/>
            <person name="Pearson M."/>
            <person name="Priest M."/>
            <person name="Roberts A."/>
            <person name="Saif S."/>
            <person name="Shea T."/>
            <person name="Sisk P."/>
            <person name="Stolte C."/>
            <person name="Sykes S."/>
            <person name="Wortman J."/>
            <person name="Nusbaum C."/>
            <person name="Birren B."/>
        </authorList>
    </citation>
    <scope>NUCLEOTIDE SEQUENCE [LARGE SCALE GENOMIC DNA]</scope>
    <source>
        <strain evidence="9 10">YIT 12061</strain>
    </source>
</reference>
<feature type="chain" id="PRO_5003549174" description="TolC family type I secretion outer membrane protein" evidence="8">
    <location>
        <begin position="22"/>
        <end position="443"/>
    </location>
</feature>
<dbReference type="Gene3D" id="1.20.1600.10">
    <property type="entry name" value="Outer membrane efflux proteins (OEP)"/>
    <property type="match status" value="1"/>
</dbReference>
<dbReference type="Proteomes" id="UP000004892">
    <property type="component" value="Unassembled WGS sequence"/>
</dbReference>
<dbReference type="RefSeq" id="WP_009136509.1">
    <property type="nucleotide sequence ID" value="NZ_JH594596.1"/>
</dbReference>
<protein>
    <recommendedName>
        <fullName evidence="11">TolC family type I secretion outer membrane protein</fullName>
    </recommendedName>
</protein>
<comment type="caution">
    <text evidence="9">The sequence shown here is derived from an EMBL/GenBank/DDBJ whole genome shotgun (WGS) entry which is preliminary data.</text>
</comment>
<accession>H1DGH5</accession>
<evidence type="ECO:0000256" key="1">
    <source>
        <dbReference type="ARBA" id="ARBA00004442"/>
    </source>
</evidence>
<keyword evidence="4" id="KW-1134">Transmembrane beta strand</keyword>
<comment type="similarity">
    <text evidence="2">Belongs to the outer membrane factor (OMF) (TC 1.B.17) family.</text>
</comment>
<dbReference type="PANTHER" id="PTHR30026:SF20">
    <property type="entry name" value="OUTER MEMBRANE PROTEIN TOLC"/>
    <property type="match status" value="1"/>
</dbReference>
<keyword evidence="7" id="KW-0998">Cell outer membrane</keyword>
<dbReference type="eggNOG" id="COG1538">
    <property type="taxonomic scope" value="Bacteria"/>
</dbReference>
<dbReference type="InterPro" id="IPR003423">
    <property type="entry name" value="OMP_efflux"/>
</dbReference>
<dbReference type="SUPFAM" id="SSF56954">
    <property type="entry name" value="Outer membrane efflux proteins (OEP)"/>
    <property type="match status" value="1"/>
</dbReference>
<evidence type="ECO:0000256" key="7">
    <source>
        <dbReference type="ARBA" id="ARBA00023237"/>
    </source>
</evidence>
<dbReference type="InterPro" id="IPR051906">
    <property type="entry name" value="TolC-like"/>
</dbReference>
<keyword evidence="8" id="KW-0732">Signal</keyword>
<gene>
    <name evidence="9" type="ORF">HMPREF9449_01361</name>
</gene>
<evidence type="ECO:0000256" key="3">
    <source>
        <dbReference type="ARBA" id="ARBA00022448"/>
    </source>
</evidence>
<feature type="signal peptide" evidence="8">
    <location>
        <begin position="1"/>
        <end position="21"/>
    </location>
</feature>
<dbReference type="PATRIC" id="fig|742817.3.peg.1444"/>
<evidence type="ECO:0000256" key="4">
    <source>
        <dbReference type="ARBA" id="ARBA00022452"/>
    </source>
</evidence>
<dbReference type="Pfam" id="PF02321">
    <property type="entry name" value="OEP"/>
    <property type="match status" value="2"/>
</dbReference>
<keyword evidence="3" id="KW-0813">Transport</keyword>
<comment type="subcellular location">
    <subcellularLocation>
        <location evidence="1">Cell outer membrane</location>
    </subcellularLocation>
</comment>
<evidence type="ECO:0000256" key="2">
    <source>
        <dbReference type="ARBA" id="ARBA00007613"/>
    </source>
</evidence>
<name>H1DGH5_9BACT</name>
<proteinExistence type="inferred from homology"/>
<dbReference type="STRING" id="742817.HMPREF9449_01361"/>
<evidence type="ECO:0000256" key="5">
    <source>
        <dbReference type="ARBA" id="ARBA00022692"/>
    </source>
</evidence>
<keyword evidence="5" id="KW-0812">Transmembrane</keyword>
<dbReference type="HOGENOM" id="CLU_012817_11_0_10"/>
<evidence type="ECO:0000313" key="10">
    <source>
        <dbReference type="Proteomes" id="UP000004892"/>
    </source>
</evidence>
<dbReference type="GO" id="GO:0015562">
    <property type="term" value="F:efflux transmembrane transporter activity"/>
    <property type="evidence" value="ECO:0007669"/>
    <property type="project" value="InterPro"/>
</dbReference>
<dbReference type="GO" id="GO:1990281">
    <property type="term" value="C:efflux pump complex"/>
    <property type="evidence" value="ECO:0007669"/>
    <property type="project" value="TreeGrafter"/>
</dbReference>
<evidence type="ECO:0000256" key="8">
    <source>
        <dbReference type="SAM" id="SignalP"/>
    </source>
</evidence>